<sequence length="152" mass="17822">MKMNKKEFTDFVESIDSHINFLISILNDNGFEGENIRDFDNRINDIQEFYETKYFIYDEIVQNKLRLSFWAFFAKLLTEKLGGELRIAPKSDYCEGTPQLINFGNKFDKKGKRKWIGIGFDSWFNGIIEKKLLGTLEGTVEHVLQYYTPPLA</sequence>
<protein>
    <submittedName>
        <fullName evidence="1">Uncharacterized protein</fullName>
    </submittedName>
</protein>
<gene>
    <name evidence="1" type="ORF">SAMN05444355_1041</name>
</gene>
<dbReference type="EMBL" id="FOFZ01000004">
    <property type="protein sequence ID" value="SEQ73594.1"/>
    <property type="molecule type" value="Genomic_DNA"/>
</dbReference>
<evidence type="ECO:0000313" key="2">
    <source>
        <dbReference type="Proteomes" id="UP000183658"/>
    </source>
</evidence>
<organism evidence="1 2">
    <name type="scientific">Flavobacterium frigoris</name>
    <dbReference type="NCBI Taxonomy" id="229204"/>
    <lineage>
        <taxon>Bacteria</taxon>
        <taxon>Pseudomonadati</taxon>
        <taxon>Bacteroidota</taxon>
        <taxon>Flavobacteriia</taxon>
        <taxon>Flavobacteriales</taxon>
        <taxon>Flavobacteriaceae</taxon>
        <taxon>Flavobacterium</taxon>
    </lineage>
</organism>
<proteinExistence type="predicted"/>
<name>A0A1H9IG87_FLAFI</name>
<dbReference type="Proteomes" id="UP000183658">
    <property type="component" value="Unassembled WGS sequence"/>
</dbReference>
<keyword evidence="2" id="KW-1185">Reference proteome</keyword>
<accession>A0A1H9IG87</accession>
<reference evidence="2" key="1">
    <citation type="submission" date="2016-10" db="EMBL/GenBank/DDBJ databases">
        <authorList>
            <person name="Varghese N."/>
            <person name="Submissions S."/>
        </authorList>
    </citation>
    <scope>NUCLEOTIDE SEQUENCE [LARGE SCALE GENOMIC DNA]</scope>
    <source>
        <strain evidence="2">DSM 15719</strain>
    </source>
</reference>
<dbReference type="AlphaFoldDB" id="A0A1H9IG87"/>
<evidence type="ECO:0000313" key="1">
    <source>
        <dbReference type="EMBL" id="SEQ73594.1"/>
    </source>
</evidence>